<sequence length="121" mass="12687">MLSRSTIQLSPVTPQRGEKRCKNGCLLSLHFGVICCEAADNWTVFVHIFQRVGPRCWSELAKVNFAHELPPCCAEGSPQFLPSGTAGLASSLASLCLPVGADSAGNVSGVGARLRGTGTSK</sequence>
<proteinExistence type="predicted"/>
<comment type="caution">
    <text evidence="1">The sequence shown here is derived from an EMBL/GenBank/DDBJ whole genome shotgun (WGS) entry which is preliminary data.</text>
</comment>
<dbReference type="Proteomes" id="UP000527355">
    <property type="component" value="Unassembled WGS sequence"/>
</dbReference>
<accession>A0A7J7TIS9</accession>
<evidence type="ECO:0000313" key="2">
    <source>
        <dbReference type="Proteomes" id="UP000527355"/>
    </source>
</evidence>
<reference evidence="1 2" key="1">
    <citation type="journal article" date="2020" name="Nature">
        <title>Six reference-quality genomes reveal evolution of bat adaptations.</title>
        <authorList>
            <person name="Jebb D."/>
            <person name="Huang Z."/>
            <person name="Pippel M."/>
            <person name="Hughes G.M."/>
            <person name="Lavrichenko K."/>
            <person name="Devanna P."/>
            <person name="Winkler S."/>
            <person name="Jermiin L.S."/>
            <person name="Skirmuntt E.C."/>
            <person name="Katzourakis A."/>
            <person name="Burkitt-Gray L."/>
            <person name="Ray D.A."/>
            <person name="Sullivan K.A.M."/>
            <person name="Roscito J.G."/>
            <person name="Kirilenko B.M."/>
            <person name="Davalos L.M."/>
            <person name="Corthals A.P."/>
            <person name="Power M.L."/>
            <person name="Jones G."/>
            <person name="Ransome R.D."/>
            <person name="Dechmann D.K.N."/>
            <person name="Locatelli A.G."/>
            <person name="Puechmaille S.J."/>
            <person name="Fedrigo O."/>
            <person name="Jarvis E.D."/>
            <person name="Hiller M."/>
            <person name="Vernes S.C."/>
            <person name="Myers E.W."/>
            <person name="Teeling E.C."/>
        </authorList>
    </citation>
    <scope>NUCLEOTIDE SEQUENCE [LARGE SCALE GENOMIC DNA]</scope>
    <source>
        <strain evidence="1">MMyoMyo1</strain>
        <tissue evidence="1">Flight muscle</tissue>
    </source>
</reference>
<gene>
    <name evidence="1" type="ORF">mMyoMyo1_009081</name>
</gene>
<dbReference type="AlphaFoldDB" id="A0A7J7TIS9"/>
<organism evidence="1 2">
    <name type="scientific">Myotis myotis</name>
    <name type="common">Greater mouse-eared bat</name>
    <name type="synonym">Vespertilio myotis</name>
    <dbReference type="NCBI Taxonomy" id="51298"/>
    <lineage>
        <taxon>Eukaryota</taxon>
        <taxon>Metazoa</taxon>
        <taxon>Chordata</taxon>
        <taxon>Craniata</taxon>
        <taxon>Vertebrata</taxon>
        <taxon>Euteleostomi</taxon>
        <taxon>Mammalia</taxon>
        <taxon>Eutheria</taxon>
        <taxon>Laurasiatheria</taxon>
        <taxon>Chiroptera</taxon>
        <taxon>Yangochiroptera</taxon>
        <taxon>Vespertilionidae</taxon>
        <taxon>Myotis</taxon>
    </lineage>
</organism>
<dbReference type="EMBL" id="JABWUV010000016">
    <property type="protein sequence ID" value="KAF6300608.1"/>
    <property type="molecule type" value="Genomic_DNA"/>
</dbReference>
<keyword evidence="2" id="KW-1185">Reference proteome</keyword>
<protein>
    <submittedName>
        <fullName evidence="1">Uncharacterized protein</fullName>
    </submittedName>
</protein>
<name>A0A7J7TIS9_MYOMY</name>
<evidence type="ECO:0000313" key="1">
    <source>
        <dbReference type="EMBL" id="KAF6300608.1"/>
    </source>
</evidence>